<evidence type="ECO:0000256" key="1">
    <source>
        <dbReference type="RuleBase" id="RU363097"/>
    </source>
</evidence>
<dbReference type="AlphaFoldDB" id="A0A1L9RCI9"/>
<dbReference type="InterPro" id="IPR013120">
    <property type="entry name" value="FAR_NAD-bd"/>
</dbReference>
<dbReference type="EC" id="1.2.1.84" evidence="1"/>
<dbReference type="SUPFAM" id="SSF51735">
    <property type="entry name" value="NAD(P)-binding Rossmann-fold domains"/>
    <property type="match status" value="1"/>
</dbReference>
<protein>
    <recommendedName>
        <fullName evidence="1">Fatty acyl-CoA reductase</fullName>
        <ecNumber evidence="1">1.2.1.84</ecNumber>
    </recommendedName>
</protein>
<sequence>MWEFFSGKNVLITGGSGFVGTALVYRLASQSPVAHIYLLCRGGWGRLEEKWGFSLPLAAYDALRKAPHITVIEGDMLKPNMGMTDDVVRMLQERIHIVIHSASSINLGRPLGYVIDAVLGGSQNVAEFALGCVNLHRFVFVSTAYVNIFLYNQSDLPEVKVEEDMYPLQSEKPRSLEDELHEVMQIGTSAEYESHEFVWAYAYAKHLTERILVERFDKASTPDKILIVRPSIITPAQLFPCVNFQHPRSCPYTMIAASILVLPFSKFHVQTRLKNPQEEANVDAVPVDVVVDRLLAHLAKGSKGPIHAVSGRDCRTISQKSWDAGLRLRRIPWAIKIRWINLDWDYTNLNIAERVYALFGLSLDFSQGKTEQLWEDLTEVERRGLQLFMAERGISDVTGNAEEIREAARGLLKKGHRARIIKWLFYQ</sequence>
<dbReference type="InterPro" id="IPR036291">
    <property type="entry name" value="NAD(P)-bd_dom_sf"/>
</dbReference>
<comment type="similarity">
    <text evidence="1">Belongs to the fatty acyl-CoA reductase family.</text>
</comment>
<dbReference type="Gene3D" id="3.40.50.720">
    <property type="entry name" value="NAD(P)-binding Rossmann-like Domain"/>
    <property type="match status" value="1"/>
</dbReference>
<reference evidence="4" key="1">
    <citation type="journal article" date="2017" name="Genome Biol.">
        <title>Comparative genomics reveals high biological diversity and specific adaptations in the industrially and medically important fungal genus Aspergillus.</title>
        <authorList>
            <person name="de Vries R.P."/>
            <person name="Riley R."/>
            <person name="Wiebenga A."/>
            <person name="Aguilar-Osorio G."/>
            <person name="Amillis S."/>
            <person name="Uchima C.A."/>
            <person name="Anderluh G."/>
            <person name="Asadollahi M."/>
            <person name="Askin M."/>
            <person name="Barry K."/>
            <person name="Battaglia E."/>
            <person name="Bayram O."/>
            <person name="Benocci T."/>
            <person name="Braus-Stromeyer S.A."/>
            <person name="Caldana C."/>
            <person name="Canovas D."/>
            <person name="Cerqueira G.C."/>
            <person name="Chen F."/>
            <person name="Chen W."/>
            <person name="Choi C."/>
            <person name="Clum A."/>
            <person name="Dos Santos R.A."/>
            <person name="Damasio A.R."/>
            <person name="Diallinas G."/>
            <person name="Emri T."/>
            <person name="Fekete E."/>
            <person name="Flipphi M."/>
            <person name="Freyberg S."/>
            <person name="Gallo A."/>
            <person name="Gournas C."/>
            <person name="Habgood R."/>
            <person name="Hainaut M."/>
            <person name="Harispe M.L."/>
            <person name="Henrissat B."/>
            <person name="Hilden K.S."/>
            <person name="Hope R."/>
            <person name="Hossain A."/>
            <person name="Karabika E."/>
            <person name="Karaffa L."/>
            <person name="Karanyi Z."/>
            <person name="Krasevec N."/>
            <person name="Kuo A."/>
            <person name="Kusch H."/>
            <person name="LaButti K."/>
            <person name="Lagendijk E.L."/>
            <person name="Lapidus A."/>
            <person name="Levasseur A."/>
            <person name="Lindquist E."/>
            <person name="Lipzen A."/>
            <person name="Logrieco A.F."/>
            <person name="MacCabe A."/>
            <person name="Maekelae M.R."/>
            <person name="Malavazi I."/>
            <person name="Melin P."/>
            <person name="Meyer V."/>
            <person name="Mielnichuk N."/>
            <person name="Miskei M."/>
            <person name="Molnar A.P."/>
            <person name="Mule G."/>
            <person name="Ngan C.Y."/>
            <person name="Orejas M."/>
            <person name="Orosz E."/>
            <person name="Ouedraogo J.P."/>
            <person name="Overkamp K.M."/>
            <person name="Park H.-S."/>
            <person name="Perrone G."/>
            <person name="Piumi F."/>
            <person name="Punt P.J."/>
            <person name="Ram A.F."/>
            <person name="Ramon A."/>
            <person name="Rauscher S."/>
            <person name="Record E."/>
            <person name="Riano-Pachon D.M."/>
            <person name="Robert V."/>
            <person name="Roehrig J."/>
            <person name="Ruller R."/>
            <person name="Salamov A."/>
            <person name="Salih N.S."/>
            <person name="Samson R.A."/>
            <person name="Sandor E."/>
            <person name="Sanguinetti M."/>
            <person name="Schuetze T."/>
            <person name="Sepcic K."/>
            <person name="Shelest E."/>
            <person name="Sherlock G."/>
            <person name="Sophianopoulou V."/>
            <person name="Squina F.M."/>
            <person name="Sun H."/>
            <person name="Susca A."/>
            <person name="Todd R.B."/>
            <person name="Tsang A."/>
            <person name="Unkles S.E."/>
            <person name="van de Wiele N."/>
            <person name="van Rossen-Uffink D."/>
            <person name="Oliveira J.V."/>
            <person name="Vesth T.C."/>
            <person name="Visser J."/>
            <person name="Yu J.-H."/>
            <person name="Zhou M."/>
            <person name="Andersen M.R."/>
            <person name="Archer D.B."/>
            <person name="Baker S.E."/>
            <person name="Benoit I."/>
            <person name="Brakhage A.A."/>
            <person name="Braus G.H."/>
            <person name="Fischer R."/>
            <person name="Frisvad J.C."/>
            <person name="Goldman G.H."/>
            <person name="Houbraken J."/>
            <person name="Oakley B."/>
            <person name="Pocsi I."/>
            <person name="Scazzocchio C."/>
            <person name="Seiboth B."/>
            <person name="vanKuyk P.A."/>
            <person name="Wortman J."/>
            <person name="Dyer P.S."/>
            <person name="Grigoriev I.V."/>
        </authorList>
    </citation>
    <scope>NUCLEOTIDE SEQUENCE [LARGE SCALE GENOMIC DNA]</scope>
    <source>
        <strain evidence="4">DTO 134E9</strain>
    </source>
</reference>
<dbReference type="GO" id="GO:0102965">
    <property type="term" value="F:alcohol-forming long-chain fatty acyl-CoA reductase activity"/>
    <property type="evidence" value="ECO:0007669"/>
    <property type="project" value="UniProtKB-EC"/>
</dbReference>
<dbReference type="Proteomes" id="UP000184383">
    <property type="component" value="Unassembled WGS sequence"/>
</dbReference>
<dbReference type="OrthoDB" id="429813at2759"/>
<keyword evidence="1" id="KW-0444">Lipid biosynthesis</keyword>
<keyword evidence="4" id="KW-1185">Reference proteome</keyword>
<comment type="function">
    <text evidence="1">Catalyzes the reduction of fatty acyl-CoA to fatty alcohols.</text>
</comment>
<feature type="domain" description="Thioester reductase (TE)" evidence="2">
    <location>
        <begin position="12"/>
        <end position="292"/>
    </location>
</feature>
<evidence type="ECO:0000313" key="3">
    <source>
        <dbReference type="EMBL" id="OJJ32649.1"/>
    </source>
</evidence>
<keyword evidence="1" id="KW-0521">NADP</keyword>
<organism evidence="3 4">
    <name type="scientific">Aspergillus wentii DTO 134E9</name>
    <dbReference type="NCBI Taxonomy" id="1073089"/>
    <lineage>
        <taxon>Eukaryota</taxon>
        <taxon>Fungi</taxon>
        <taxon>Dikarya</taxon>
        <taxon>Ascomycota</taxon>
        <taxon>Pezizomycotina</taxon>
        <taxon>Eurotiomycetes</taxon>
        <taxon>Eurotiomycetidae</taxon>
        <taxon>Eurotiales</taxon>
        <taxon>Aspergillaceae</taxon>
        <taxon>Aspergillus</taxon>
        <taxon>Aspergillus subgen. Cremei</taxon>
    </lineage>
</organism>
<dbReference type="InterPro" id="IPR026055">
    <property type="entry name" value="FAR"/>
</dbReference>
<dbReference type="GO" id="GO:0005777">
    <property type="term" value="C:peroxisome"/>
    <property type="evidence" value="ECO:0007669"/>
    <property type="project" value="TreeGrafter"/>
</dbReference>
<dbReference type="PANTHER" id="PTHR11011">
    <property type="entry name" value="MALE STERILITY PROTEIN 2-RELATED"/>
    <property type="match status" value="1"/>
</dbReference>
<comment type="catalytic activity">
    <reaction evidence="1">
        <text>a long-chain fatty acyl-CoA + 2 NADPH + 2 H(+) = a long-chain primary fatty alcohol + 2 NADP(+) + CoA</text>
        <dbReference type="Rhea" id="RHEA:52716"/>
        <dbReference type="ChEBI" id="CHEBI:15378"/>
        <dbReference type="ChEBI" id="CHEBI:57287"/>
        <dbReference type="ChEBI" id="CHEBI:57783"/>
        <dbReference type="ChEBI" id="CHEBI:58349"/>
        <dbReference type="ChEBI" id="CHEBI:77396"/>
        <dbReference type="ChEBI" id="CHEBI:83139"/>
        <dbReference type="EC" id="1.2.1.84"/>
    </reaction>
</comment>
<dbReference type="EMBL" id="KV878214">
    <property type="protein sequence ID" value="OJJ32649.1"/>
    <property type="molecule type" value="Genomic_DNA"/>
</dbReference>
<evidence type="ECO:0000259" key="2">
    <source>
        <dbReference type="Pfam" id="PF07993"/>
    </source>
</evidence>
<proteinExistence type="inferred from homology"/>
<dbReference type="Pfam" id="PF07993">
    <property type="entry name" value="NAD_binding_4"/>
    <property type="match status" value="1"/>
</dbReference>
<accession>A0A1L9RCI9</accession>
<dbReference type="GeneID" id="63745205"/>
<dbReference type="VEuPathDB" id="FungiDB:ASPWEDRAFT_136965"/>
<dbReference type="RefSeq" id="XP_040686326.1">
    <property type="nucleotide sequence ID" value="XM_040829357.1"/>
</dbReference>
<evidence type="ECO:0000313" key="4">
    <source>
        <dbReference type="Proteomes" id="UP000184383"/>
    </source>
</evidence>
<dbReference type="GO" id="GO:0035336">
    <property type="term" value="P:long-chain fatty-acyl-CoA metabolic process"/>
    <property type="evidence" value="ECO:0007669"/>
    <property type="project" value="TreeGrafter"/>
</dbReference>
<dbReference type="PANTHER" id="PTHR11011:SF45">
    <property type="entry name" value="FATTY ACYL-COA REDUCTASE CG8306-RELATED"/>
    <property type="match status" value="1"/>
</dbReference>
<keyword evidence="1" id="KW-0443">Lipid metabolism</keyword>
<gene>
    <name evidence="3" type="ORF">ASPWEDRAFT_136965</name>
</gene>
<dbReference type="STRING" id="1073089.A0A1L9RCI9"/>
<name>A0A1L9RCI9_ASPWE</name>
<keyword evidence="1" id="KW-0560">Oxidoreductase</keyword>
<dbReference type="GO" id="GO:0080019">
    <property type="term" value="F:alcohol-forming very long-chain fatty acyl-CoA reductase activity"/>
    <property type="evidence" value="ECO:0007669"/>
    <property type="project" value="InterPro"/>
</dbReference>